<keyword evidence="3" id="KW-1185">Reference proteome</keyword>
<accession>A0ABV4F162</accession>
<organism evidence="2 3">
    <name type="scientific">Bradyrhizobium elkanii</name>
    <dbReference type="NCBI Taxonomy" id="29448"/>
    <lineage>
        <taxon>Bacteria</taxon>
        <taxon>Pseudomonadati</taxon>
        <taxon>Pseudomonadota</taxon>
        <taxon>Alphaproteobacteria</taxon>
        <taxon>Hyphomicrobiales</taxon>
        <taxon>Nitrobacteraceae</taxon>
        <taxon>Bradyrhizobium</taxon>
    </lineage>
</organism>
<feature type="region of interest" description="Disordered" evidence="1">
    <location>
        <begin position="34"/>
        <end position="58"/>
    </location>
</feature>
<comment type="caution">
    <text evidence="2">The sequence shown here is derived from an EMBL/GenBank/DDBJ whole genome shotgun (WGS) entry which is preliminary data.</text>
</comment>
<evidence type="ECO:0000256" key="1">
    <source>
        <dbReference type="SAM" id="MobiDB-lite"/>
    </source>
</evidence>
<evidence type="ECO:0000313" key="3">
    <source>
        <dbReference type="Proteomes" id="UP001565471"/>
    </source>
</evidence>
<dbReference type="GeneID" id="92954715"/>
<sequence>MADVPNAYQAWREELVAQTHEVIQRSLRILRENPSADTFVGRKTQEPFPQEEIRYGNP</sequence>
<proteinExistence type="predicted"/>
<dbReference type="RefSeq" id="WP_016840733.1">
    <property type="nucleotide sequence ID" value="NZ_BJNL01000010.1"/>
</dbReference>
<dbReference type="EMBL" id="JBGBZA010000002">
    <property type="protein sequence ID" value="MEY9317153.1"/>
    <property type="molecule type" value="Genomic_DNA"/>
</dbReference>
<name>A0ABV4F162_BRAEL</name>
<gene>
    <name evidence="2" type="ORF">ABIF29_003952</name>
</gene>
<reference evidence="2 3" key="1">
    <citation type="submission" date="2024-07" db="EMBL/GenBank/DDBJ databases">
        <title>Genomic Encyclopedia of Type Strains, Phase V (KMG-V): Genome sequencing to study the core and pangenomes of soil and plant-associated prokaryotes.</title>
        <authorList>
            <person name="Whitman W."/>
        </authorList>
    </citation>
    <scope>NUCLEOTIDE SEQUENCE [LARGE SCALE GENOMIC DNA]</scope>
    <source>
        <strain evidence="2 3">USDA 415</strain>
    </source>
</reference>
<evidence type="ECO:0000313" key="2">
    <source>
        <dbReference type="EMBL" id="MEY9317153.1"/>
    </source>
</evidence>
<protein>
    <submittedName>
        <fullName evidence="2">Uncharacterized protein</fullName>
    </submittedName>
</protein>
<dbReference type="Proteomes" id="UP001565471">
    <property type="component" value="Unassembled WGS sequence"/>
</dbReference>